<accession>E6PHU5</accession>
<name>E6PHU5_9ZZZZ</name>
<proteinExistence type="predicted"/>
<dbReference type="EMBL" id="CABL01000019">
    <property type="protein sequence ID" value="CBH76033.1"/>
    <property type="molecule type" value="Genomic_DNA"/>
</dbReference>
<reference evidence="1" key="1">
    <citation type="submission" date="2009-10" db="EMBL/GenBank/DDBJ databases">
        <title>Diversity of trophic interactions inside an arsenic-rich microbial ecosystem.</title>
        <authorList>
            <person name="Bertin P.N."/>
            <person name="Heinrich-Salmeron A."/>
            <person name="Pelletier E."/>
            <person name="Goulhen-Chollet F."/>
            <person name="Arsene-Ploetze F."/>
            <person name="Gallien S."/>
            <person name="Calteau A."/>
            <person name="Vallenet D."/>
            <person name="Casiot C."/>
            <person name="Chane-Woon-Ming B."/>
            <person name="Giloteaux L."/>
            <person name="Barakat M."/>
            <person name="Bonnefoy V."/>
            <person name="Bruneel O."/>
            <person name="Chandler M."/>
            <person name="Cleiss J."/>
            <person name="Duran R."/>
            <person name="Elbaz-Poulichet F."/>
            <person name="Fonknechten N."/>
            <person name="Lauga B."/>
            <person name="Mornico D."/>
            <person name="Ortet P."/>
            <person name="Schaeffer C."/>
            <person name="Siguier P."/>
            <person name="Alexander Thil Smith A."/>
            <person name="Van Dorsselaer A."/>
            <person name="Weissenbach J."/>
            <person name="Medigue C."/>
            <person name="Le Paslier D."/>
        </authorList>
    </citation>
    <scope>NUCLEOTIDE SEQUENCE</scope>
</reference>
<evidence type="ECO:0000313" key="1">
    <source>
        <dbReference type="EMBL" id="CBH76033.1"/>
    </source>
</evidence>
<sequence>MHCSVCIVNIRMPIDDVQLAVALMPPGNEWAWRSLARCCSVDDEITVFADLRPEGVRVWPLEPDGSGKLASLASTELRLRPIKASSAQWQARIIVRPPQVGGGFEGTVAAIDWPAAKEASNSRIVYCGISLAGYANRTPWLRESEGQNTSLGYSAIEALKRQTLFAAISESLEAQEDCFMGATLAGPFLSQSELDALDFTLFLLAGTGGTRATVESFDSNGRFVSRHHHRVKHVASQDRQWVIPPEDMTRAETYLEVAQIWERAKDLIERGLPLRALQFHIFASQQRVPELTITHLAIALDGIKTAVVEKIRGEGKLIPSQREFERRIHPIIDAANSVFSSPEEAKLLDHILKRISNSNNWSENKRWERFWRDYIEHELTADEERVLKHRGSAIHSAYILLTEYDLSLNQDQEVDRRPFEARLGQLLTDAQIYRNVINRVLLRLLGYTGNMVDCTNQTARLSLRR</sequence>
<dbReference type="AlphaFoldDB" id="E6PHU5"/>
<organism evidence="1">
    <name type="scientific">mine drainage metagenome</name>
    <dbReference type="NCBI Taxonomy" id="410659"/>
    <lineage>
        <taxon>unclassified sequences</taxon>
        <taxon>metagenomes</taxon>
        <taxon>ecological metagenomes</taxon>
    </lineage>
</organism>
<protein>
    <submittedName>
        <fullName evidence="1">Uncharacterized protein</fullName>
    </submittedName>
</protein>
<gene>
    <name evidence="1" type="ORF">CARN1_0513</name>
</gene>
<comment type="caution">
    <text evidence="1">The sequence shown here is derived from an EMBL/GenBank/DDBJ whole genome shotgun (WGS) entry which is preliminary data.</text>
</comment>